<dbReference type="GO" id="GO:0003677">
    <property type="term" value="F:DNA binding"/>
    <property type="evidence" value="ECO:0007669"/>
    <property type="project" value="InterPro"/>
</dbReference>
<gene>
    <name evidence="3" type="primary">NRPB6A</name>
    <name evidence="3" type="ORF">EHP00_840</name>
</gene>
<dbReference type="GO" id="GO:0042797">
    <property type="term" value="P:tRNA transcription by RNA polymerase III"/>
    <property type="evidence" value="ECO:0007669"/>
    <property type="project" value="TreeGrafter"/>
</dbReference>
<dbReference type="GO" id="GO:0006360">
    <property type="term" value="P:transcription by RNA polymerase I"/>
    <property type="evidence" value="ECO:0007669"/>
    <property type="project" value="TreeGrafter"/>
</dbReference>
<dbReference type="STRING" id="646526.A0A1W0E4J8"/>
<accession>A0A1W0E4J8</accession>
<dbReference type="EMBL" id="MNPJ01000021">
    <property type="protein sequence ID" value="OQS54197.1"/>
    <property type="molecule type" value="Genomic_DNA"/>
</dbReference>
<keyword evidence="2" id="KW-0804">Transcription</keyword>
<evidence type="ECO:0000313" key="3">
    <source>
        <dbReference type="EMBL" id="OQS54197.1"/>
    </source>
</evidence>
<dbReference type="GO" id="GO:0005666">
    <property type="term" value="C:RNA polymerase III complex"/>
    <property type="evidence" value="ECO:0007669"/>
    <property type="project" value="EnsemblFungi"/>
</dbReference>
<dbReference type="VEuPathDB" id="MicrosporidiaDB:EHP00_840"/>
<sequence length="87" mass="10138">MTEQINKKTSNKMTIFEKAKIIGIRAEQLSENAPAFIDTAGMFDCIEIARKELEQKKLPFIIRRTLPDGEYEDWKINDLLVPDVDYF</sequence>
<evidence type="ECO:0000313" key="4">
    <source>
        <dbReference type="Proteomes" id="UP000192758"/>
    </source>
</evidence>
<dbReference type="PANTHER" id="PTHR47227:SF5">
    <property type="entry name" value="DNA-DIRECTED RNA POLYMERASES I, II, AND III SUBUNIT RPABC2"/>
    <property type="match status" value="1"/>
</dbReference>
<dbReference type="PIRSF" id="PIRSF000778">
    <property type="entry name" value="RpoK/RPB6"/>
    <property type="match status" value="1"/>
</dbReference>
<comment type="caution">
    <text evidence="3">The sequence shown here is derived from an EMBL/GenBank/DDBJ whole genome shotgun (WGS) entry which is preliminary data.</text>
</comment>
<dbReference type="Pfam" id="PF01192">
    <property type="entry name" value="RNA_pol_Rpb6"/>
    <property type="match status" value="1"/>
</dbReference>
<dbReference type="SUPFAM" id="SSF63562">
    <property type="entry name" value="RPB6/omega subunit-like"/>
    <property type="match status" value="1"/>
</dbReference>
<dbReference type="Proteomes" id="UP000192758">
    <property type="component" value="Unassembled WGS sequence"/>
</dbReference>
<protein>
    <submittedName>
        <fullName evidence="3">NRPB6A</fullName>
    </submittedName>
</protein>
<dbReference type="GO" id="GO:0005665">
    <property type="term" value="C:RNA polymerase II, core complex"/>
    <property type="evidence" value="ECO:0007669"/>
    <property type="project" value="EnsemblFungi"/>
</dbReference>
<keyword evidence="4" id="KW-1185">Reference proteome</keyword>
<evidence type="ECO:0000256" key="2">
    <source>
        <dbReference type="ARBA" id="ARBA00023163"/>
    </source>
</evidence>
<dbReference type="AlphaFoldDB" id="A0A1W0E4J8"/>
<dbReference type="InterPro" id="IPR036161">
    <property type="entry name" value="RPB6/omega-like_sf"/>
</dbReference>
<organism evidence="3 4">
    <name type="scientific">Ecytonucleospora hepatopenaei</name>
    <dbReference type="NCBI Taxonomy" id="646526"/>
    <lineage>
        <taxon>Eukaryota</taxon>
        <taxon>Fungi</taxon>
        <taxon>Fungi incertae sedis</taxon>
        <taxon>Microsporidia</taxon>
        <taxon>Enterocytozoonidae</taxon>
        <taxon>Ecytonucleospora</taxon>
    </lineage>
</organism>
<evidence type="ECO:0000256" key="1">
    <source>
        <dbReference type="ARBA" id="ARBA00022478"/>
    </source>
</evidence>
<reference evidence="3 4" key="1">
    <citation type="journal article" date="2017" name="Environ. Microbiol.">
        <title>Decay of the glycolytic pathway and adaptation to intranuclear parasitism within Enterocytozoonidae microsporidia.</title>
        <authorList>
            <person name="Wiredu Boakye D."/>
            <person name="Jaroenlak P."/>
            <person name="Prachumwat A."/>
            <person name="Williams T.A."/>
            <person name="Bateman K.S."/>
            <person name="Itsathitphaisarn O."/>
            <person name="Sritunyalucksana K."/>
            <person name="Paszkiewicz K.H."/>
            <person name="Moore K.A."/>
            <person name="Stentiford G.D."/>
            <person name="Williams B.A."/>
        </authorList>
    </citation>
    <scope>NUCLEOTIDE SEQUENCE [LARGE SCALE GENOMIC DNA]</scope>
    <source>
        <strain evidence="3 4">TH1</strain>
    </source>
</reference>
<proteinExistence type="predicted"/>
<dbReference type="OrthoDB" id="259769at2759"/>
<dbReference type="GO" id="GO:0006366">
    <property type="term" value="P:transcription by RNA polymerase II"/>
    <property type="evidence" value="ECO:0007669"/>
    <property type="project" value="TreeGrafter"/>
</dbReference>
<dbReference type="InterPro" id="IPR006111">
    <property type="entry name" value="Rpo6/Rpb6"/>
</dbReference>
<dbReference type="GO" id="GO:0005736">
    <property type="term" value="C:RNA polymerase I complex"/>
    <property type="evidence" value="ECO:0007669"/>
    <property type="project" value="EnsemblFungi"/>
</dbReference>
<name>A0A1W0E4J8_9MICR</name>
<dbReference type="InterPro" id="IPR006110">
    <property type="entry name" value="Pol_omega/Rpo6/RPB6"/>
</dbReference>
<keyword evidence="1" id="KW-0240">DNA-directed RNA polymerase</keyword>
<dbReference type="PANTHER" id="PTHR47227">
    <property type="entry name" value="DNA-DIRECTED RNA POLYMERASE SUBUNIT K"/>
    <property type="match status" value="1"/>
</dbReference>
<dbReference type="GO" id="GO:0003899">
    <property type="term" value="F:DNA-directed RNA polymerase activity"/>
    <property type="evidence" value="ECO:0007669"/>
    <property type="project" value="EnsemblFungi"/>
</dbReference>
<dbReference type="Gene3D" id="3.90.940.10">
    <property type="match status" value="1"/>
</dbReference>